<protein>
    <recommendedName>
        <fullName evidence="5">Cell division protein</fullName>
    </recommendedName>
</protein>
<proteinExistence type="inferred from homology"/>
<sequence length="96" mass="10660">MTVSLASSILSLINILFTIYSFAIIAYILMSWIPSLQESAVGQFLAKIVEPYLGIFRKFIPPIGMIDISPIVAIFLLNFIQRGVLIVAQYILVALI</sequence>
<dbReference type="Proteomes" id="UP000093199">
    <property type="component" value="Unassembled WGS sequence"/>
</dbReference>
<evidence type="ECO:0000313" key="4">
    <source>
        <dbReference type="Proteomes" id="UP000093199"/>
    </source>
</evidence>
<reference evidence="3 4" key="1">
    <citation type="submission" date="2016-07" db="EMBL/GenBank/DDBJ databases">
        <title>Caryophanon tenue genome sequencing.</title>
        <authorList>
            <person name="Verma A."/>
            <person name="Pal Y."/>
            <person name="Krishnamurthi S."/>
        </authorList>
    </citation>
    <scope>NUCLEOTIDE SEQUENCE [LARGE SCALE GENOMIC DNA]</scope>
    <source>
        <strain evidence="3 4">DSM 14152</strain>
    </source>
</reference>
<dbReference type="RefSeq" id="WP_066543249.1">
    <property type="nucleotide sequence ID" value="NZ_MASJ01000003.1"/>
</dbReference>
<dbReference type="AlphaFoldDB" id="A0A1C0YK90"/>
<comment type="caution">
    <text evidence="3">The sequence shown here is derived from an EMBL/GenBank/DDBJ whole genome shotgun (WGS) entry which is preliminary data.</text>
</comment>
<evidence type="ECO:0000256" key="2">
    <source>
        <dbReference type="SAM" id="Phobius"/>
    </source>
</evidence>
<dbReference type="PANTHER" id="PTHR33219:SF14">
    <property type="entry name" value="PROTEIN COFACTOR ASSEMBLY OF COMPLEX C SUBUNIT B CCB3, CHLOROPLASTIC-RELATED"/>
    <property type="match status" value="1"/>
</dbReference>
<dbReference type="OrthoDB" id="47652at2"/>
<dbReference type="GO" id="GO:0016020">
    <property type="term" value="C:membrane"/>
    <property type="evidence" value="ECO:0007669"/>
    <property type="project" value="InterPro"/>
</dbReference>
<dbReference type="InterPro" id="IPR003425">
    <property type="entry name" value="CCB3/YggT"/>
</dbReference>
<keyword evidence="4" id="KW-1185">Reference proteome</keyword>
<dbReference type="STRING" id="33978.A6M13_09835"/>
<dbReference type="Pfam" id="PF02325">
    <property type="entry name" value="CCB3_YggT"/>
    <property type="match status" value="1"/>
</dbReference>
<feature type="transmembrane region" description="Helical" evidence="2">
    <location>
        <begin position="12"/>
        <end position="33"/>
    </location>
</feature>
<dbReference type="EMBL" id="MASJ01000003">
    <property type="protein sequence ID" value="OCS87596.1"/>
    <property type="molecule type" value="Genomic_DNA"/>
</dbReference>
<organism evidence="3 4">
    <name type="scientific">Caryophanon tenue</name>
    <dbReference type="NCBI Taxonomy" id="33978"/>
    <lineage>
        <taxon>Bacteria</taxon>
        <taxon>Bacillati</taxon>
        <taxon>Bacillota</taxon>
        <taxon>Bacilli</taxon>
        <taxon>Bacillales</taxon>
        <taxon>Caryophanaceae</taxon>
        <taxon>Caryophanon</taxon>
    </lineage>
</organism>
<evidence type="ECO:0000313" key="3">
    <source>
        <dbReference type="EMBL" id="OCS87596.1"/>
    </source>
</evidence>
<keyword evidence="2" id="KW-0812">Transmembrane</keyword>
<comment type="similarity">
    <text evidence="1">Belongs to the YggT family.</text>
</comment>
<gene>
    <name evidence="3" type="ORF">A6M13_09835</name>
</gene>
<dbReference type="PANTHER" id="PTHR33219">
    <property type="entry name" value="YLMG HOMOLOG PROTEIN 2, CHLOROPLASTIC"/>
    <property type="match status" value="1"/>
</dbReference>
<keyword evidence="2" id="KW-1133">Transmembrane helix</keyword>
<evidence type="ECO:0008006" key="5">
    <source>
        <dbReference type="Google" id="ProtNLM"/>
    </source>
</evidence>
<evidence type="ECO:0000256" key="1">
    <source>
        <dbReference type="ARBA" id="ARBA00010894"/>
    </source>
</evidence>
<accession>A0A1C0YK90</accession>
<keyword evidence="2" id="KW-0472">Membrane</keyword>
<name>A0A1C0YK90_9BACL</name>